<evidence type="ECO:0000259" key="2">
    <source>
        <dbReference type="SMART" id="SM00854"/>
    </source>
</evidence>
<dbReference type="SMART" id="SM00854">
    <property type="entry name" value="PGA_cap"/>
    <property type="match status" value="1"/>
</dbReference>
<dbReference type="Pfam" id="PF09587">
    <property type="entry name" value="PGA_cap"/>
    <property type="match status" value="1"/>
</dbReference>
<dbReference type="PANTHER" id="PTHR33393">
    <property type="entry name" value="POLYGLUTAMINE SYNTHESIS ACCESSORY PROTEIN RV0574C-RELATED"/>
    <property type="match status" value="1"/>
</dbReference>
<comment type="caution">
    <text evidence="3">The sequence shown here is derived from an EMBL/GenBank/DDBJ whole genome shotgun (WGS) entry which is preliminary data.</text>
</comment>
<protein>
    <recommendedName>
        <fullName evidence="2">Capsule synthesis protein CapA domain-containing protein</fullName>
    </recommendedName>
</protein>
<dbReference type="InterPro" id="IPR019079">
    <property type="entry name" value="Capsule_synth_CapA"/>
</dbReference>
<dbReference type="EMBL" id="VSSQ01002787">
    <property type="protein sequence ID" value="MPM17381.1"/>
    <property type="molecule type" value="Genomic_DNA"/>
</dbReference>
<comment type="similarity">
    <text evidence="1">Belongs to the CapA family.</text>
</comment>
<dbReference type="AlphaFoldDB" id="A0A644XNJ8"/>
<organism evidence="3">
    <name type="scientific">bioreactor metagenome</name>
    <dbReference type="NCBI Taxonomy" id="1076179"/>
    <lineage>
        <taxon>unclassified sequences</taxon>
        <taxon>metagenomes</taxon>
        <taxon>ecological metagenomes</taxon>
    </lineage>
</organism>
<name>A0A644XNJ8_9ZZZZ</name>
<accession>A0A644XNJ8</accession>
<sequence>MTLLCRQYPDIQFFGSRKRPYAEFKVANEKIAIIGCLERCRSRGSELFPEEEVLSLLLKIRANYSLVYIYPHWGKESEYTRLPSPRQIHLAHIWIEAGADGIWGHHSHLFQGREIYKGKPIYYSLGNFFFPHQEGDLYEGTNIGLSVEVESNQCTEYFHSFDRRNIRKADDRANENLLNLISQKLVSLTYWQWAKTIGPFYFKKNFASWKIRFHKKPLKTLCLYMIWNLRPLNLFLRYASFFQEGK</sequence>
<proteinExistence type="inferred from homology"/>
<dbReference type="PANTHER" id="PTHR33393:SF13">
    <property type="entry name" value="PGA BIOSYNTHESIS PROTEIN CAPA"/>
    <property type="match status" value="1"/>
</dbReference>
<gene>
    <name evidence="3" type="ORF">SDC9_63770</name>
</gene>
<feature type="domain" description="Capsule synthesis protein CapA" evidence="2">
    <location>
        <begin position="2"/>
        <end position="132"/>
    </location>
</feature>
<dbReference type="SUPFAM" id="SSF56300">
    <property type="entry name" value="Metallo-dependent phosphatases"/>
    <property type="match status" value="1"/>
</dbReference>
<evidence type="ECO:0000313" key="3">
    <source>
        <dbReference type="EMBL" id="MPM17381.1"/>
    </source>
</evidence>
<evidence type="ECO:0000256" key="1">
    <source>
        <dbReference type="ARBA" id="ARBA00005662"/>
    </source>
</evidence>
<dbReference type="InterPro" id="IPR029052">
    <property type="entry name" value="Metallo-depent_PP-like"/>
</dbReference>
<dbReference type="InterPro" id="IPR052169">
    <property type="entry name" value="CW_Biosynth-Accessory"/>
</dbReference>
<reference evidence="3" key="1">
    <citation type="submission" date="2019-08" db="EMBL/GenBank/DDBJ databases">
        <authorList>
            <person name="Kucharzyk K."/>
            <person name="Murdoch R.W."/>
            <person name="Higgins S."/>
            <person name="Loffler F."/>
        </authorList>
    </citation>
    <scope>NUCLEOTIDE SEQUENCE</scope>
</reference>